<organism evidence="1 2">
    <name type="scientific">Rhypophila decipiens</name>
    <dbReference type="NCBI Taxonomy" id="261697"/>
    <lineage>
        <taxon>Eukaryota</taxon>
        <taxon>Fungi</taxon>
        <taxon>Dikarya</taxon>
        <taxon>Ascomycota</taxon>
        <taxon>Pezizomycotina</taxon>
        <taxon>Sordariomycetes</taxon>
        <taxon>Sordariomycetidae</taxon>
        <taxon>Sordariales</taxon>
        <taxon>Naviculisporaceae</taxon>
        <taxon>Rhypophila</taxon>
    </lineage>
</organism>
<sequence length="204" mass="23014">MALPQVPLTVDDVKSVYSDLTAQTQKYGLFGSGRVKNFLAVLAQINPILTSTTASLDKKVTKPLDSSTITSSEDAPYEIYKLHRTLIQEVRKEFRTIKKQSTDIFCTSLGLIPVPSCEIKPGEVRAALVENNDALWDFRYATQEYDLLYGVDIQDDWILLRWVMSRTLSTCTRSLLRLSLSLSPRSEELSEESSRTEDGSWRLG</sequence>
<dbReference type="AlphaFoldDB" id="A0AAN6Y6J2"/>
<reference evidence="1" key="2">
    <citation type="submission" date="2023-05" db="EMBL/GenBank/DDBJ databases">
        <authorList>
            <consortium name="Lawrence Berkeley National Laboratory"/>
            <person name="Steindorff A."/>
            <person name="Hensen N."/>
            <person name="Bonometti L."/>
            <person name="Westerberg I."/>
            <person name="Brannstrom I.O."/>
            <person name="Guillou S."/>
            <person name="Cros-Aarteil S."/>
            <person name="Calhoun S."/>
            <person name="Haridas S."/>
            <person name="Kuo A."/>
            <person name="Mondo S."/>
            <person name="Pangilinan J."/>
            <person name="Riley R."/>
            <person name="Labutti K."/>
            <person name="Andreopoulos B."/>
            <person name="Lipzen A."/>
            <person name="Chen C."/>
            <person name="Yanf M."/>
            <person name="Daum C."/>
            <person name="Ng V."/>
            <person name="Clum A."/>
            <person name="Ohm R."/>
            <person name="Martin F."/>
            <person name="Silar P."/>
            <person name="Natvig D."/>
            <person name="Lalanne C."/>
            <person name="Gautier V."/>
            <person name="Ament-Velasquez S.L."/>
            <person name="Kruys A."/>
            <person name="Hutchinson M.I."/>
            <person name="Powell A.J."/>
            <person name="Barry K."/>
            <person name="Miller A.N."/>
            <person name="Grigoriev I.V."/>
            <person name="Debuchy R."/>
            <person name="Gladieux P."/>
            <person name="Thoren M.H."/>
            <person name="Johannesson H."/>
        </authorList>
    </citation>
    <scope>NUCLEOTIDE SEQUENCE</scope>
    <source>
        <strain evidence="1">PSN293</strain>
    </source>
</reference>
<protein>
    <submittedName>
        <fullName evidence="1">Uncharacterized protein</fullName>
    </submittedName>
</protein>
<accession>A0AAN6Y6J2</accession>
<evidence type="ECO:0000313" key="2">
    <source>
        <dbReference type="Proteomes" id="UP001301769"/>
    </source>
</evidence>
<proteinExistence type="predicted"/>
<evidence type="ECO:0000313" key="1">
    <source>
        <dbReference type="EMBL" id="KAK4213073.1"/>
    </source>
</evidence>
<gene>
    <name evidence="1" type="ORF">QBC37DRAFT_388289</name>
</gene>
<name>A0AAN6Y6J2_9PEZI</name>
<reference evidence="1" key="1">
    <citation type="journal article" date="2023" name="Mol. Phylogenet. Evol.">
        <title>Genome-scale phylogeny and comparative genomics of the fungal order Sordariales.</title>
        <authorList>
            <person name="Hensen N."/>
            <person name="Bonometti L."/>
            <person name="Westerberg I."/>
            <person name="Brannstrom I.O."/>
            <person name="Guillou S."/>
            <person name="Cros-Aarteil S."/>
            <person name="Calhoun S."/>
            <person name="Haridas S."/>
            <person name="Kuo A."/>
            <person name="Mondo S."/>
            <person name="Pangilinan J."/>
            <person name="Riley R."/>
            <person name="LaButti K."/>
            <person name="Andreopoulos B."/>
            <person name="Lipzen A."/>
            <person name="Chen C."/>
            <person name="Yan M."/>
            <person name="Daum C."/>
            <person name="Ng V."/>
            <person name="Clum A."/>
            <person name="Steindorff A."/>
            <person name="Ohm R.A."/>
            <person name="Martin F."/>
            <person name="Silar P."/>
            <person name="Natvig D.O."/>
            <person name="Lalanne C."/>
            <person name="Gautier V."/>
            <person name="Ament-Velasquez S.L."/>
            <person name="Kruys A."/>
            <person name="Hutchinson M.I."/>
            <person name="Powell A.J."/>
            <person name="Barry K."/>
            <person name="Miller A.N."/>
            <person name="Grigoriev I.V."/>
            <person name="Debuchy R."/>
            <person name="Gladieux P."/>
            <person name="Hiltunen Thoren M."/>
            <person name="Johannesson H."/>
        </authorList>
    </citation>
    <scope>NUCLEOTIDE SEQUENCE</scope>
    <source>
        <strain evidence="1">PSN293</strain>
    </source>
</reference>
<comment type="caution">
    <text evidence="1">The sequence shown here is derived from an EMBL/GenBank/DDBJ whole genome shotgun (WGS) entry which is preliminary data.</text>
</comment>
<keyword evidence="2" id="KW-1185">Reference proteome</keyword>
<dbReference type="EMBL" id="MU858115">
    <property type="protein sequence ID" value="KAK4213073.1"/>
    <property type="molecule type" value="Genomic_DNA"/>
</dbReference>
<dbReference type="Proteomes" id="UP001301769">
    <property type="component" value="Unassembled WGS sequence"/>
</dbReference>